<accession>A0ABY4AHD3</accession>
<dbReference type="EMBL" id="CP063982">
    <property type="protein sequence ID" value="UOD49701.1"/>
    <property type="molecule type" value="Genomic_DNA"/>
</dbReference>
<dbReference type="Pfam" id="PF02586">
    <property type="entry name" value="SRAP"/>
    <property type="match status" value="1"/>
</dbReference>
<dbReference type="Gene3D" id="3.90.1680.10">
    <property type="entry name" value="SOS response associated peptidase-like"/>
    <property type="match status" value="1"/>
</dbReference>
<dbReference type="InterPro" id="IPR003738">
    <property type="entry name" value="SRAP"/>
</dbReference>
<gene>
    <name evidence="9" type="ORF">DHf2319_09540</name>
</gene>
<evidence type="ECO:0000313" key="10">
    <source>
        <dbReference type="Proteomes" id="UP000831607"/>
    </source>
</evidence>
<dbReference type="PANTHER" id="PTHR13604">
    <property type="entry name" value="DC12-RELATED"/>
    <property type="match status" value="1"/>
</dbReference>
<keyword evidence="2 8" id="KW-0645">Protease</keyword>
<protein>
    <recommendedName>
        <fullName evidence="8">Abasic site processing protein</fullName>
        <ecNumber evidence="8">3.4.-.-</ecNumber>
    </recommendedName>
</protein>
<dbReference type="RefSeq" id="WP_243477936.1">
    <property type="nucleotide sequence ID" value="NZ_CP063982.1"/>
</dbReference>
<keyword evidence="6" id="KW-0238">DNA-binding</keyword>
<keyword evidence="3" id="KW-0227">DNA damage</keyword>
<dbReference type="InterPro" id="IPR036590">
    <property type="entry name" value="SRAP-like"/>
</dbReference>
<keyword evidence="4 8" id="KW-0378">Hydrolase</keyword>
<evidence type="ECO:0000256" key="3">
    <source>
        <dbReference type="ARBA" id="ARBA00022763"/>
    </source>
</evidence>
<evidence type="ECO:0000313" key="9">
    <source>
        <dbReference type="EMBL" id="UOD49701.1"/>
    </source>
</evidence>
<dbReference type="PANTHER" id="PTHR13604:SF0">
    <property type="entry name" value="ABASIC SITE PROCESSING PROTEIN HMCES"/>
    <property type="match status" value="1"/>
</dbReference>
<evidence type="ECO:0000256" key="6">
    <source>
        <dbReference type="ARBA" id="ARBA00023125"/>
    </source>
</evidence>
<evidence type="ECO:0000256" key="2">
    <source>
        <dbReference type="ARBA" id="ARBA00022670"/>
    </source>
</evidence>
<proteinExistence type="inferred from homology"/>
<evidence type="ECO:0000256" key="5">
    <source>
        <dbReference type="ARBA" id="ARBA00023124"/>
    </source>
</evidence>
<evidence type="ECO:0000256" key="7">
    <source>
        <dbReference type="ARBA" id="ARBA00023239"/>
    </source>
</evidence>
<sequence length="211" mass="23561">MCAVYTPTTHQDWVKATFGLDLPPAASQIYPGHQGPIVVRSHRDGRVAIGMAQFGLVPPWAKDTKISRHTYNARCETVADKPSFRDAWRRAHWAIVLADCFYEPCYETGKAVRWRIARANGEPMGIAGLWQRWRDPVSSQVLASFTMLTINADKHAVMSCMHKPEDEKRTPVVLAPESFNQWLACEPDTASDYLQLGKMPPLTAAADAHAT</sequence>
<organism evidence="9 10">
    <name type="scientific">Orrella daihaiensis</name>
    <dbReference type="NCBI Taxonomy" id="2782176"/>
    <lineage>
        <taxon>Bacteria</taxon>
        <taxon>Pseudomonadati</taxon>
        <taxon>Pseudomonadota</taxon>
        <taxon>Betaproteobacteria</taxon>
        <taxon>Burkholderiales</taxon>
        <taxon>Alcaligenaceae</taxon>
        <taxon>Orrella</taxon>
    </lineage>
</organism>
<name>A0ABY4AHD3_9BURK</name>
<evidence type="ECO:0000256" key="1">
    <source>
        <dbReference type="ARBA" id="ARBA00008136"/>
    </source>
</evidence>
<keyword evidence="7" id="KW-0456">Lyase</keyword>
<dbReference type="Proteomes" id="UP000831607">
    <property type="component" value="Chromosome"/>
</dbReference>
<keyword evidence="10" id="KW-1185">Reference proteome</keyword>
<comment type="similarity">
    <text evidence="1 8">Belongs to the SOS response-associated peptidase family.</text>
</comment>
<dbReference type="EC" id="3.4.-.-" evidence="8"/>
<reference evidence="9 10" key="1">
    <citation type="submission" date="2020-11" db="EMBL/GenBank/DDBJ databases">
        <title>Algicoccus daihaiensis sp.nov., isolated from Daihai Lake in Inner Mongolia.</title>
        <authorList>
            <person name="Kai J."/>
        </authorList>
    </citation>
    <scope>NUCLEOTIDE SEQUENCE [LARGE SCALE GENOMIC DNA]</scope>
    <source>
        <strain evidence="10">f23</strain>
    </source>
</reference>
<dbReference type="SUPFAM" id="SSF143081">
    <property type="entry name" value="BB1717-like"/>
    <property type="match status" value="1"/>
</dbReference>
<evidence type="ECO:0000256" key="4">
    <source>
        <dbReference type="ARBA" id="ARBA00022801"/>
    </source>
</evidence>
<evidence type="ECO:0000256" key="8">
    <source>
        <dbReference type="RuleBase" id="RU364100"/>
    </source>
</evidence>
<keyword evidence="5" id="KW-0190">Covalent protein-DNA linkage</keyword>